<evidence type="ECO:0000313" key="2">
    <source>
        <dbReference type="EMBL" id="KAL0917257.1"/>
    </source>
</evidence>
<gene>
    <name evidence="2" type="ORF">M5K25_012304</name>
</gene>
<feature type="compositionally biased region" description="Low complexity" evidence="1">
    <location>
        <begin position="24"/>
        <end position="34"/>
    </location>
</feature>
<protein>
    <submittedName>
        <fullName evidence="2">Uncharacterized protein</fullName>
    </submittedName>
</protein>
<name>A0ABD0V3T8_DENTH</name>
<dbReference type="AlphaFoldDB" id="A0ABD0V3T8"/>
<accession>A0ABD0V3T8</accession>
<organism evidence="2 3">
    <name type="scientific">Dendrobium thyrsiflorum</name>
    <name type="common">Pinecone-like raceme dendrobium</name>
    <name type="synonym">Orchid</name>
    <dbReference type="NCBI Taxonomy" id="117978"/>
    <lineage>
        <taxon>Eukaryota</taxon>
        <taxon>Viridiplantae</taxon>
        <taxon>Streptophyta</taxon>
        <taxon>Embryophyta</taxon>
        <taxon>Tracheophyta</taxon>
        <taxon>Spermatophyta</taxon>
        <taxon>Magnoliopsida</taxon>
        <taxon>Liliopsida</taxon>
        <taxon>Asparagales</taxon>
        <taxon>Orchidaceae</taxon>
        <taxon>Epidendroideae</taxon>
        <taxon>Malaxideae</taxon>
        <taxon>Dendrobiinae</taxon>
        <taxon>Dendrobium</taxon>
    </lineage>
</organism>
<comment type="caution">
    <text evidence="2">The sequence shown here is derived from an EMBL/GenBank/DDBJ whole genome shotgun (WGS) entry which is preliminary data.</text>
</comment>
<sequence length="148" mass="16518">MWRLALPPSSTGGQGDRCRRERLPSAAPARPSLATSDWRVRDERLPSGFSGSGFALPPSSTGQLAKEIVAACRRLASPGSLATKKSSTLPAIPDFLVPIFQCVEWSGLRSLLHYLRRDMQLISRNTTRSDYKKMFTKEKCRLQKEILK</sequence>
<feature type="region of interest" description="Disordered" evidence="1">
    <location>
        <begin position="1"/>
        <end position="37"/>
    </location>
</feature>
<dbReference type="EMBL" id="JANQDX010000010">
    <property type="protein sequence ID" value="KAL0917257.1"/>
    <property type="molecule type" value="Genomic_DNA"/>
</dbReference>
<dbReference type="Proteomes" id="UP001552299">
    <property type="component" value="Unassembled WGS sequence"/>
</dbReference>
<keyword evidence="3" id="KW-1185">Reference proteome</keyword>
<proteinExistence type="predicted"/>
<evidence type="ECO:0000256" key="1">
    <source>
        <dbReference type="SAM" id="MobiDB-lite"/>
    </source>
</evidence>
<evidence type="ECO:0000313" key="3">
    <source>
        <dbReference type="Proteomes" id="UP001552299"/>
    </source>
</evidence>
<reference evidence="2 3" key="1">
    <citation type="journal article" date="2024" name="Plant Biotechnol. J.">
        <title>Dendrobium thyrsiflorum genome and its molecular insights into genes involved in important horticultural traits.</title>
        <authorList>
            <person name="Chen B."/>
            <person name="Wang J.Y."/>
            <person name="Zheng P.J."/>
            <person name="Li K.L."/>
            <person name="Liang Y.M."/>
            <person name="Chen X.F."/>
            <person name="Zhang C."/>
            <person name="Zhao X."/>
            <person name="He X."/>
            <person name="Zhang G.Q."/>
            <person name="Liu Z.J."/>
            <person name="Xu Q."/>
        </authorList>
    </citation>
    <scope>NUCLEOTIDE SEQUENCE [LARGE SCALE GENOMIC DNA]</scope>
    <source>
        <strain evidence="2">GZMU011</strain>
    </source>
</reference>